<sequence>MKIFATALIIMLCFIQGKAQESSKQVFKRFGFTLGSNYSNMIFSKAFPMPETSGNIKPKPGISFGFRLYVPIKDQLSIQTEYSFSTRNATAEKSERNYSLSYLSIPVLLKYKLSPRFFIAAGPEADLLISSKRTTKGIKEDLEHQTEARNVGVVLGVGYNIYKSLNVNASYLKGLINVGLESTEFKYEIAQLSLGIDF</sequence>
<evidence type="ECO:0000313" key="3">
    <source>
        <dbReference type="Proteomes" id="UP000321513"/>
    </source>
</evidence>
<dbReference type="SUPFAM" id="SSF56935">
    <property type="entry name" value="Porins"/>
    <property type="match status" value="1"/>
</dbReference>
<gene>
    <name evidence="2" type="ORF">SAE01_20280</name>
</gene>
<dbReference type="OrthoDB" id="947434at2"/>
<dbReference type="InterPro" id="IPR025665">
    <property type="entry name" value="Beta-barrel_OMP_2"/>
</dbReference>
<dbReference type="EMBL" id="BJYT01000006">
    <property type="protein sequence ID" value="GEO09532.1"/>
    <property type="molecule type" value="Genomic_DNA"/>
</dbReference>
<dbReference type="AlphaFoldDB" id="A0A512BC60"/>
<reference evidence="2 3" key="1">
    <citation type="submission" date="2019-07" db="EMBL/GenBank/DDBJ databases">
        <title>Whole genome shotgun sequence of Segetibacter aerophilus NBRC 106135.</title>
        <authorList>
            <person name="Hosoyama A."/>
            <person name="Uohara A."/>
            <person name="Ohji S."/>
            <person name="Ichikawa N."/>
        </authorList>
    </citation>
    <scope>NUCLEOTIDE SEQUENCE [LARGE SCALE GENOMIC DNA]</scope>
    <source>
        <strain evidence="2 3">NBRC 106135</strain>
    </source>
</reference>
<protein>
    <recommendedName>
        <fullName evidence="1">Outer membrane protein beta-barrel domain-containing protein</fullName>
    </recommendedName>
</protein>
<dbReference type="Gene3D" id="2.40.160.60">
    <property type="entry name" value="Outer membrane protein transport protein (OMPP1/FadL/TodX)"/>
    <property type="match status" value="1"/>
</dbReference>
<evidence type="ECO:0000259" key="1">
    <source>
        <dbReference type="Pfam" id="PF13568"/>
    </source>
</evidence>
<organism evidence="2 3">
    <name type="scientific">Segetibacter aerophilus</name>
    <dbReference type="NCBI Taxonomy" id="670293"/>
    <lineage>
        <taxon>Bacteria</taxon>
        <taxon>Pseudomonadati</taxon>
        <taxon>Bacteroidota</taxon>
        <taxon>Chitinophagia</taxon>
        <taxon>Chitinophagales</taxon>
        <taxon>Chitinophagaceae</taxon>
        <taxon>Segetibacter</taxon>
    </lineage>
</organism>
<dbReference type="Proteomes" id="UP000321513">
    <property type="component" value="Unassembled WGS sequence"/>
</dbReference>
<comment type="caution">
    <text evidence="2">The sequence shown here is derived from an EMBL/GenBank/DDBJ whole genome shotgun (WGS) entry which is preliminary data.</text>
</comment>
<evidence type="ECO:0000313" key="2">
    <source>
        <dbReference type="EMBL" id="GEO09532.1"/>
    </source>
</evidence>
<accession>A0A512BC60</accession>
<dbReference type="Pfam" id="PF13568">
    <property type="entry name" value="OMP_b-brl_2"/>
    <property type="match status" value="1"/>
</dbReference>
<proteinExistence type="predicted"/>
<keyword evidence="3" id="KW-1185">Reference proteome</keyword>
<name>A0A512BC60_9BACT</name>
<feature type="domain" description="Outer membrane protein beta-barrel" evidence="1">
    <location>
        <begin position="28"/>
        <end position="178"/>
    </location>
</feature>
<dbReference type="RefSeq" id="WP_147203645.1">
    <property type="nucleotide sequence ID" value="NZ_BJYT01000006.1"/>
</dbReference>